<proteinExistence type="predicted"/>
<sequence>MSERFGGGRYSVHVPFGSVLLVVLIGFLRIAMQHWREGSVLLAAALLLAAVLRGLLPQERVGLLAIRSRAVDMVLYGVLGLVILAVAVTIRGGPFNS</sequence>
<feature type="transmembrane region" description="Helical" evidence="1">
    <location>
        <begin position="12"/>
        <end position="32"/>
    </location>
</feature>
<dbReference type="Pfam" id="PF11222">
    <property type="entry name" value="DUF3017"/>
    <property type="match status" value="1"/>
</dbReference>
<gene>
    <name evidence="2" type="ORF">ACFQ16_02815</name>
</gene>
<evidence type="ECO:0000313" key="2">
    <source>
        <dbReference type="EMBL" id="MFD0918666.1"/>
    </source>
</evidence>
<dbReference type="EMBL" id="JBHTIW010000001">
    <property type="protein sequence ID" value="MFD0918666.1"/>
    <property type="molecule type" value="Genomic_DNA"/>
</dbReference>
<feature type="transmembrane region" description="Helical" evidence="1">
    <location>
        <begin position="68"/>
        <end position="90"/>
    </location>
</feature>
<accession>A0ABW3FJK0</accession>
<dbReference type="RefSeq" id="WP_263249625.1">
    <property type="nucleotide sequence ID" value="NZ_BAABLT010000007.1"/>
</dbReference>
<name>A0ABW3FJK0_9PSEU</name>
<keyword evidence="1" id="KW-1133">Transmembrane helix</keyword>
<feature type="transmembrane region" description="Helical" evidence="1">
    <location>
        <begin position="38"/>
        <end position="56"/>
    </location>
</feature>
<keyword evidence="1" id="KW-0472">Membrane</keyword>
<protein>
    <submittedName>
        <fullName evidence="2">DUF3017 domain-containing protein</fullName>
    </submittedName>
</protein>
<dbReference type="InterPro" id="IPR021385">
    <property type="entry name" value="DUF3017"/>
</dbReference>
<keyword evidence="1" id="KW-0812">Transmembrane</keyword>
<keyword evidence="3" id="KW-1185">Reference proteome</keyword>
<evidence type="ECO:0000256" key="1">
    <source>
        <dbReference type="SAM" id="Phobius"/>
    </source>
</evidence>
<reference evidence="3" key="1">
    <citation type="journal article" date="2019" name="Int. J. Syst. Evol. Microbiol.">
        <title>The Global Catalogue of Microorganisms (GCM) 10K type strain sequencing project: providing services to taxonomists for standard genome sequencing and annotation.</title>
        <authorList>
            <consortium name="The Broad Institute Genomics Platform"/>
            <consortium name="The Broad Institute Genome Sequencing Center for Infectious Disease"/>
            <person name="Wu L."/>
            <person name="Ma J."/>
        </authorList>
    </citation>
    <scope>NUCLEOTIDE SEQUENCE [LARGE SCALE GENOMIC DNA]</scope>
    <source>
        <strain evidence="3">CCUG 56401</strain>
    </source>
</reference>
<evidence type="ECO:0000313" key="3">
    <source>
        <dbReference type="Proteomes" id="UP001597018"/>
    </source>
</evidence>
<comment type="caution">
    <text evidence="2">The sequence shown here is derived from an EMBL/GenBank/DDBJ whole genome shotgun (WGS) entry which is preliminary data.</text>
</comment>
<organism evidence="2 3">
    <name type="scientific">Saccharopolyspora rosea</name>
    <dbReference type="NCBI Taxonomy" id="524884"/>
    <lineage>
        <taxon>Bacteria</taxon>
        <taxon>Bacillati</taxon>
        <taxon>Actinomycetota</taxon>
        <taxon>Actinomycetes</taxon>
        <taxon>Pseudonocardiales</taxon>
        <taxon>Pseudonocardiaceae</taxon>
        <taxon>Saccharopolyspora</taxon>
    </lineage>
</organism>
<dbReference type="Proteomes" id="UP001597018">
    <property type="component" value="Unassembled WGS sequence"/>
</dbReference>